<name>A0A6A5WZ00_9PLEO</name>
<organism evidence="3 4">
    <name type="scientific">Amniculicola lignicola CBS 123094</name>
    <dbReference type="NCBI Taxonomy" id="1392246"/>
    <lineage>
        <taxon>Eukaryota</taxon>
        <taxon>Fungi</taxon>
        <taxon>Dikarya</taxon>
        <taxon>Ascomycota</taxon>
        <taxon>Pezizomycotina</taxon>
        <taxon>Dothideomycetes</taxon>
        <taxon>Pleosporomycetidae</taxon>
        <taxon>Pleosporales</taxon>
        <taxon>Amniculicolaceae</taxon>
        <taxon>Amniculicola</taxon>
    </lineage>
</organism>
<dbReference type="OrthoDB" id="273345at2759"/>
<gene>
    <name evidence="3" type="ORF">P154DRAFT_457374</name>
</gene>
<dbReference type="GO" id="GO:0005737">
    <property type="term" value="C:cytoplasm"/>
    <property type="evidence" value="ECO:0007669"/>
    <property type="project" value="TreeGrafter"/>
</dbReference>
<feature type="region of interest" description="Disordered" evidence="1">
    <location>
        <begin position="1"/>
        <end position="59"/>
    </location>
</feature>
<dbReference type="GO" id="GO:0070042">
    <property type="term" value="F:rRNA (uridine-N3-)-methyltransferase activity"/>
    <property type="evidence" value="ECO:0007669"/>
    <property type="project" value="InterPro"/>
</dbReference>
<evidence type="ECO:0000313" key="4">
    <source>
        <dbReference type="Proteomes" id="UP000799779"/>
    </source>
</evidence>
<protein>
    <recommendedName>
        <fullName evidence="2">25S rRNA (uridine-N(3))-methyltransferase BMT5-like domain-containing protein</fullName>
    </recommendedName>
</protein>
<evidence type="ECO:0000256" key="1">
    <source>
        <dbReference type="SAM" id="MobiDB-lite"/>
    </source>
</evidence>
<evidence type="ECO:0000259" key="2">
    <source>
        <dbReference type="Pfam" id="PF10354"/>
    </source>
</evidence>
<dbReference type="PANTHER" id="PTHR11538">
    <property type="entry name" value="PHENYLALANYL-TRNA SYNTHETASE"/>
    <property type="match status" value="1"/>
</dbReference>
<accession>A0A6A5WZ00</accession>
<dbReference type="Proteomes" id="UP000799779">
    <property type="component" value="Unassembled WGS sequence"/>
</dbReference>
<dbReference type="GO" id="GO:0070475">
    <property type="term" value="P:rRNA base methylation"/>
    <property type="evidence" value="ECO:0007669"/>
    <property type="project" value="InterPro"/>
</dbReference>
<dbReference type="Pfam" id="PF10354">
    <property type="entry name" value="BMT5-like"/>
    <property type="match status" value="1"/>
</dbReference>
<sequence>MSKTKAKRARREAKREESRKFAPHARKAAKPSSTTGAAASNAQTPKLRPGLKGKEIREEVRRRKVEAAKGMGTGTGTGNVQASQKHAIPFGVYDRILLVGEGDFSMTRCLAVEIGCADVTGTSFDSEEEVREKYPTFPTISTDLSALTPPVPLHHTIDATKLSTYKTLKPPPNHPWDTIAFLFPHVGGLSTDVNRQVRSNQALLVSFFKSCLEVPTTDVGKATFSSAAANANPRPFLKMGGKVIVTLFEGEPYTLWNIRDLARHCGLKVVESFKFDWGMYPGYGHVRTLGAIEGGGAWRGEEREARM</sequence>
<feature type="non-terminal residue" evidence="3">
    <location>
        <position position="307"/>
    </location>
</feature>
<dbReference type="PANTHER" id="PTHR11538:SF26">
    <property type="entry name" value="FERREDOXIN-FOLD ANTICODON-BINDING DOMAIN-CONTAINING PROTEIN 1"/>
    <property type="match status" value="1"/>
</dbReference>
<dbReference type="EMBL" id="ML977563">
    <property type="protein sequence ID" value="KAF2005401.1"/>
    <property type="molecule type" value="Genomic_DNA"/>
</dbReference>
<dbReference type="InterPro" id="IPR019446">
    <property type="entry name" value="BMT5-like"/>
</dbReference>
<feature type="compositionally biased region" description="Polar residues" evidence="1">
    <location>
        <begin position="31"/>
        <end position="44"/>
    </location>
</feature>
<feature type="domain" description="25S rRNA (uridine-N(3))-methyltransferase BMT5-like" evidence="2">
    <location>
        <begin position="97"/>
        <end position="287"/>
    </location>
</feature>
<dbReference type="AlphaFoldDB" id="A0A6A5WZ00"/>
<reference evidence="3" key="1">
    <citation type="journal article" date="2020" name="Stud. Mycol.">
        <title>101 Dothideomycetes genomes: a test case for predicting lifestyles and emergence of pathogens.</title>
        <authorList>
            <person name="Haridas S."/>
            <person name="Albert R."/>
            <person name="Binder M."/>
            <person name="Bloem J."/>
            <person name="Labutti K."/>
            <person name="Salamov A."/>
            <person name="Andreopoulos B."/>
            <person name="Baker S."/>
            <person name="Barry K."/>
            <person name="Bills G."/>
            <person name="Bluhm B."/>
            <person name="Cannon C."/>
            <person name="Castanera R."/>
            <person name="Culley D."/>
            <person name="Daum C."/>
            <person name="Ezra D."/>
            <person name="Gonzalez J."/>
            <person name="Henrissat B."/>
            <person name="Kuo A."/>
            <person name="Liang C."/>
            <person name="Lipzen A."/>
            <person name="Lutzoni F."/>
            <person name="Magnuson J."/>
            <person name="Mondo S."/>
            <person name="Nolan M."/>
            <person name="Ohm R."/>
            <person name="Pangilinan J."/>
            <person name="Park H.-J."/>
            <person name="Ramirez L."/>
            <person name="Alfaro M."/>
            <person name="Sun H."/>
            <person name="Tritt A."/>
            <person name="Yoshinaga Y."/>
            <person name="Zwiers L.-H."/>
            <person name="Turgeon B."/>
            <person name="Goodwin S."/>
            <person name="Spatafora J."/>
            <person name="Crous P."/>
            <person name="Grigoriev I."/>
        </authorList>
    </citation>
    <scope>NUCLEOTIDE SEQUENCE</scope>
    <source>
        <strain evidence="3">CBS 123094</strain>
    </source>
</reference>
<keyword evidence="4" id="KW-1185">Reference proteome</keyword>
<evidence type="ECO:0000313" key="3">
    <source>
        <dbReference type="EMBL" id="KAF2005401.1"/>
    </source>
</evidence>
<proteinExistence type="predicted"/>
<feature type="compositionally biased region" description="Basic residues" evidence="1">
    <location>
        <begin position="1"/>
        <end position="12"/>
    </location>
</feature>